<accession>A0A0K0CU61</accession>
<feature type="coiled-coil region" evidence="1">
    <location>
        <begin position="79"/>
        <end position="185"/>
    </location>
</feature>
<evidence type="ECO:0000256" key="1">
    <source>
        <dbReference type="SAM" id="Coils"/>
    </source>
</evidence>
<feature type="transmembrane region" description="Helical" evidence="2">
    <location>
        <begin position="199"/>
        <end position="220"/>
    </location>
</feature>
<dbReference type="STRING" id="6313.A0A0K0CU61"/>
<evidence type="ECO:0000313" key="4">
    <source>
        <dbReference type="WBParaSite" id="ACAC_0000072001-mRNA-1"/>
    </source>
</evidence>
<keyword evidence="2" id="KW-1133">Transmembrane helix</keyword>
<proteinExistence type="predicted"/>
<keyword evidence="3" id="KW-1185">Reference proteome</keyword>
<dbReference type="Proteomes" id="UP000035642">
    <property type="component" value="Unassembled WGS sequence"/>
</dbReference>
<reference evidence="3" key="1">
    <citation type="submission" date="2012-09" db="EMBL/GenBank/DDBJ databases">
        <authorList>
            <person name="Martin A.A."/>
        </authorList>
    </citation>
    <scope>NUCLEOTIDE SEQUENCE</scope>
</reference>
<keyword evidence="1" id="KW-0175">Coiled coil</keyword>
<keyword evidence="2" id="KW-0472">Membrane</keyword>
<keyword evidence="2" id="KW-0812">Transmembrane</keyword>
<name>A0A0K0CU61_ANGCA</name>
<protein>
    <submittedName>
        <fullName evidence="4">Uncharacterized protein</fullName>
    </submittedName>
</protein>
<feature type="coiled-coil region" evidence="1">
    <location>
        <begin position="11"/>
        <end position="52"/>
    </location>
</feature>
<evidence type="ECO:0000313" key="3">
    <source>
        <dbReference type="Proteomes" id="UP000035642"/>
    </source>
</evidence>
<organism evidence="3 4">
    <name type="scientific">Angiostrongylus cantonensis</name>
    <name type="common">Rat lungworm</name>
    <dbReference type="NCBI Taxonomy" id="6313"/>
    <lineage>
        <taxon>Eukaryota</taxon>
        <taxon>Metazoa</taxon>
        <taxon>Ecdysozoa</taxon>
        <taxon>Nematoda</taxon>
        <taxon>Chromadorea</taxon>
        <taxon>Rhabditida</taxon>
        <taxon>Rhabditina</taxon>
        <taxon>Rhabditomorpha</taxon>
        <taxon>Strongyloidea</taxon>
        <taxon>Metastrongylidae</taxon>
        <taxon>Angiostrongylus</taxon>
    </lineage>
</organism>
<sequence length="225" mass="26321">MRQHRSAVATSDDLRRQLAAAEAAADGVAERLRRAQTDADNWKKKYEDMVQEAKNDILKESMAWFLSSFRKRTAEKLAALQAENALRATRRVAEEANRDNLRDELARTQAELDRAMTTIRQLEGSVQSQDFRPLILFLWQETLGDTLEAQYRNILIELETARDENSALKTKIRRQYKQIELLTREFLLFIRICRLFQKAYFKMAVFSFVLLFSNFSAKWISFLDT</sequence>
<evidence type="ECO:0000256" key="2">
    <source>
        <dbReference type="SAM" id="Phobius"/>
    </source>
</evidence>
<dbReference type="AlphaFoldDB" id="A0A0K0CU61"/>
<reference evidence="4" key="2">
    <citation type="submission" date="2017-02" db="UniProtKB">
        <authorList>
            <consortium name="WormBaseParasite"/>
        </authorList>
    </citation>
    <scope>IDENTIFICATION</scope>
</reference>
<dbReference type="WBParaSite" id="ACAC_0000072001-mRNA-1">
    <property type="protein sequence ID" value="ACAC_0000072001-mRNA-1"/>
    <property type="gene ID" value="ACAC_0000072001"/>
</dbReference>